<dbReference type="Pfam" id="PF17917">
    <property type="entry name" value="RT_RNaseH"/>
    <property type="match status" value="1"/>
</dbReference>
<dbReference type="Gene3D" id="3.30.70.270">
    <property type="match status" value="2"/>
</dbReference>
<keyword evidence="17" id="KW-0863">Zinc-finger</keyword>
<evidence type="ECO:0000256" key="5">
    <source>
        <dbReference type="ARBA" id="ARBA00012493"/>
    </source>
</evidence>
<evidence type="ECO:0000256" key="37">
    <source>
        <dbReference type="SAM" id="MobiDB-lite"/>
    </source>
</evidence>
<evidence type="ECO:0000256" key="27">
    <source>
        <dbReference type="ARBA" id="ARBA00023125"/>
    </source>
</evidence>
<evidence type="ECO:0000256" key="14">
    <source>
        <dbReference type="ARBA" id="ARBA00022750"/>
    </source>
</evidence>
<evidence type="ECO:0000313" key="40">
    <source>
        <dbReference type="EnsemblMetazoa" id="XP_021204964.2"/>
    </source>
</evidence>
<dbReference type="FunFam" id="3.10.20.370:FF:000001">
    <property type="entry name" value="Retrovirus-related Pol polyprotein from transposon 17.6-like protein"/>
    <property type="match status" value="1"/>
</dbReference>
<keyword evidence="28" id="KW-0233">DNA recombination</keyword>
<comment type="function">
    <text evidence="31">Reverse transcriptase/ribonuclease H (RT) is a multifunctional enzyme that catalyzes the conversion of the retro-elements RNA genome into dsDNA within the VLP. The enzyme displays a DNA polymerase activity that can copy either DNA or RNA templates, and a ribonuclease H (RNase H) activity that cleaves the RNA strand of RNA-DNA heteroduplexes during plus-strand synthesis and hydrolyzes RNA primers. The conversion leads to a linear dsDNA copy of the retrotransposon that includes long terminal repeats (LTRs) at both ends.</text>
</comment>
<keyword evidence="27" id="KW-0238">DNA-binding</keyword>
<evidence type="ECO:0000256" key="36">
    <source>
        <dbReference type="ARBA" id="ARBA00082890"/>
    </source>
</evidence>
<keyword evidence="6" id="KW-0963">Cytoplasm</keyword>
<evidence type="ECO:0000256" key="17">
    <source>
        <dbReference type="ARBA" id="ARBA00022771"/>
    </source>
</evidence>
<evidence type="ECO:0000256" key="28">
    <source>
        <dbReference type="ARBA" id="ARBA00023172"/>
    </source>
</evidence>
<dbReference type="SUPFAM" id="SSF56672">
    <property type="entry name" value="DNA/RNA polymerases"/>
    <property type="match status" value="1"/>
</dbReference>
<dbReference type="FunFam" id="3.30.420.10:FF:000032">
    <property type="entry name" value="Retrovirus-related Pol polyprotein from transposon 297-like Protein"/>
    <property type="match status" value="1"/>
</dbReference>
<dbReference type="InterPro" id="IPR001584">
    <property type="entry name" value="Integrase_cat-core"/>
</dbReference>
<dbReference type="EnsemblMetazoa" id="XM_021349289.2">
    <property type="protein sequence ID" value="XP_021204964.2"/>
    <property type="gene ID" value="LOC101738890"/>
</dbReference>
<sequence>MTTKEESRRLKPDADNMDLNILFKFIKPFDGSRERLVPFINNCQSAYDLATDARRPALLKYILSQLEGKAESACSIKEFETWEQLSEFLTTQFGEKKHYSALLSDLQSCYQNNDSVNQFALRIESCLSKLLTEINISLKKKSELVGRVAAMQDLALHHFVMGLKPQISTIVRCRDPGDLNEAINFALSEEKILEASQRKHNFIPGPSNKNTYSRPNYRPNQPRDYHQFRPGNQPQTDRLNLISKSNRQGNQPQTDRLNLISKSNRQGNQPQTDRLNLISKSNRQGNQPQTDRLNSNKSSTLKPTSEKGNFKPSTTVPTPVLSNCKEIYEINIDTSKKLLPHVLVESPVSDIPLTLLVDSGSAICLLKQSCVLKQPPITPEPINIKGIDPGEEATPTLELKEGVIIDQHLSKTLLTANCLVKVKENKRVNIPVVNISNKPTKIRRNLKLKLDEIDTYPIQTLLNVENVTKRTKKVLDSLRTSHLNQEEIDALLNLCSDYSDIFHLPDEPLSFSPSIQHEIKTTNDIPIHTKSYRFPECHKQEVETQINKMLDQDIITPSSSPWSSPIWVVPKKADASGQKKWRIVIDYRKLNDITVGEVYPIPQMTEILDQLGKSQYFSTLDLSSGFHQLLIKPEDAPKTAFSVPQGHFQFNRMPFGLKNAPSTFQRLMNTCLTGLQGSRCFSYLDDIVLYAFDLKTAIQNLRVVFERLRRFNLKLQPEKCEFLRKEVSYLGHIITRDGVKPNPDKVKAVTQYPVPKSQKDIKSFLGLVSYYRRFIPDFSKLAKSLTSLLKKDTPFNWTNEQQLNFENLKNKLVEAPILIYPDFNSPFLLTCDASNYAISAILSQGPIGRDRPVSYASRTLNKAECNYSVTEKECLAIVFGTKTFRPYLYGRRFTIITDHKPLQWLFNCKDPGSRLIRWRLKLEEYDYDIKYKKGKTNCNADALSRFPVNPVESLSPKPTEESNLPVDPDATKDNHLKPSEDQNVTSPNSTQVEPTPESELIDLGPLSDISPYDDCPLDFSPLGTPLEPNDNNEVIDPLAILDSSNDDYPKFLKAMSDKSNTLTFNTNIKEHNQSIMKSSCKIIIIPTSIDLDESNPYIEEILSNNENSDSIINDEKELYTFKKFSSSGKTFYLLFTKVHHFDESSYKDIFNTLKKARDEIMLTETTTEIAITDFKNVFEKLSFTKIYNMINYLFHDTNIAINIYHDSIIYPTLSEIPKILKENHNIPIAGHLGSSRMYNRIKEKYFWKGIRSDIDNYVKHCSLCQSNKALRKINRAPMQITTSSTKPFDRISIDIVGPLPEAGTIQLRFILTIQDDLTKYSCAYPISNATAEDTCECLVHFISIFGIPKMIVTDQGTNFTADLFKKTCEFLKIKQIWASPYHPQTQGALERSHSTLKEYLKSFINENQNNWHKYVFTAMLAYNTNVHTTTQFTPYELLFGHKPFIPDSIYELHSDTTYPEYLKMLNHKLRLSREKALQNIQASKERSKEYYDRHTRIVKYKVGDYVYLKNHLRLRKALSPVWKGPYKIVKIHGNNTLSLLINRRHVKHHYDEVKIAHETGNR</sequence>
<comment type="function">
    <text evidence="2">The aspartyl protease (PR) mediates the proteolytic cleavages of the Gag and Gag-Pol polyproteins after assembly of the VLP.</text>
</comment>
<evidence type="ECO:0000256" key="35">
    <source>
        <dbReference type="ARBA" id="ARBA00063849"/>
    </source>
</evidence>
<feature type="compositionally biased region" description="Polar residues" evidence="37">
    <location>
        <begin position="981"/>
        <end position="993"/>
    </location>
</feature>
<keyword evidence="23" id="KW-0229">DNA integration</keyword>
<dbReference type="SUPFAM" id="SSF53098">
    <property type="entry name" value="Ribonuclease H-like"/>
    <property type="match status" value="1"/>
</dbReference>
<evidence type="ECO:0000256" key="3">
    <source>
        <dbReference type="ARBA" id="ARBA00004123"/>
    </source>
</evidence>
<evidence type="ECO:0000256" key="6">
    <source>
        <dbReference type="ARBA" id="ARBA00022490"/>
    </source>
</evidence>
<evidence type="ECO:0000256" key="20">
    <source>
        <dbReference type="ARBA" id="ARBA00022840"/>
    </source>
</evidence>
<evidence type="ECO:0000256" key="19">
    <source>
        <dbReference type="ARBA" id="ARBA00022833"/>
    </source>
</evidence>
<evidence type="ECO:0000256" key="31">
    <source>
        <dbReference type="ARBA" id="ARBA00025590"/>
    </source>
</evidence>
<keyword evidence="30" id="KW-0511">Multifunctional enzyme</keyword>
<keyword evidence="8" id="KW-0645">Protease</keyword>
<evidence type="ECO:0000256" key="32">
    <source>
        <dbReference type="ARBA" id="ARBA00025615"/>
    </source>
</evidence>
<evidence type="ECO:0000256" key="25">
    <source>
        <dbReference type="ARBA" id="ARBA00022932"/>
    </source>
</evidence>
<feature type="domain" description="Integrase catalytic" evidence="39">
    <location>
        <begin position="1283"/>
        <end position="1442"/>
    </location>
</feature>
<evidence type="ECO:0000256" key="16">
    <source>
        <dbReference type="ARBA" id="ARBA00022759"/>
    </source>
</evidence>
<reference evidence="41" key="1">
    <citation type="journal article" date="2008" name="Insect Biochem. Mol. Biol.">
        <title>The genome of a lepidopteran model insect, the silkworm Bombyx mori.</title>
        <authorList>
            <consortium name="International Silkworm Genome Consortium"/>
        </authorList>
    </citation>
    <scope>NUCLEOTIDE SEQUENCE [LARGE SCALE GENOMIC DNA]</scope>
    <source>
        <strain evidence="41">p50T</strain>
    </source>
</reference>
<evidence type="ECO:0000256" key="34">
    <source>
        <dbReference type="ARBA" id="ARBA00055383"/>
    </source>
</evidence>
<comment type="subcellular location">
    <subcellularLocation>
        <location evidence="4">Cytoplasm</location>
    </subcellularLocation>
    <subcellularLocation>
        <location evidence="3">Nucleus</location>
    </subcellularLocation>
</comment>
<evidence type="ECO:0000256" key="33">
    <source>
        <dbReference type="ARBA" id="ARBA00055265"/>
    </source>
</evidence>
<keyword evidence="24" id="KW-0695">RNA-directed DNA polymerase</keyword>
<evidence type="ECO:0000256" key="26">
    <source>
        <dbReference type="ARBA" id="ARBA00023113"/>
    </source>
</evidence>
<feature type="domain" description="Reverse transcriptase" evidence="38">
    <location>
        <begin position="550"/>
        <end position="734"/>
    </location>
</feature>
<dbReference type="Proteomes" id="UP000005204">
    <property type="component" value="Unassembled WGS sequence"/>
</dbReference>
<keyword evidence="7" id="KW-1188">Viral release from host cell</keyword>
<evidence type="ECO:0000256" key="12">
    <source>
        <dbReference type="ARBA" id="ARBA00022723"/>
    </source>
</evidence>
<keyword evidence="10" id="KW-0548">Nucleotidyltransferase</keyword>
<dbReference type="PROSITE" id="PS50994">
    <property type="entry name" value="INTEGRASE"/>
    <property type="match status" value="1"/>
</dbReference>
<organism evidence="40 41">
    <name type="scientific">Bombyx mori</name>
    <name type="common">Silk moth</name>
    <dbReference type="NCBI Taxonomy" id="7091"/>
    <lineage>
        <taxon>Eukaryota</taxon>
        <taxon>Metazoa</taxon>
        <taxon>Ecdysozoa</taxon>
        <taxon>Arthropoda</taxon>
        <taxon>Hexapoda</taxon>
        <taxon>Insecta</taxon>
        <taxon>Pterygota</taxon>
        <taxon>Neoptera</taxon>
        <taxon>Endopterygota</taxon>
        <taxon>Lepidoptera</taxon>
        <taxon>Glossata</taxon>
        <taxon>Ditrysia</taxon>
        <taxon>Bombycoidea</taxon>
        <taxon>Bombycidae</taxon>
        <taxon>Bombycinae</taxon>
        <taxon>Bombyx</taxon>
    </lineage>
</organism>
<dbReference type="GO" id="GO:0006310">
    <property type="term" value="P:DNA recombination"/>
    <property type="evidence" value="ECO:0007669"/>
    <property type="project" value="UniProtKB-KW"/>
</dbReference>
<dbReference type="GO" id="GO:0008270">
    <property type="term" value="F:zinc ion binding"/>
    <property type="evidence" value="ECO:0007669"/>
    <property type="project" value="UniProtKB-KW"/>
</dbReference>
<evidence type="ECO:0000256" key="21">
    <source>
        <dbReference type="ARBA" id="ARBA00022842"/>
    </source>
</evidence>
<evidence type="ECO:0000256" key="1">
    <source>
        <dbReference type="ARBA" id="ARBA00000077"/>
    </source>
</evidence>
<dbReference type="Gene3D" id="1.10.340.70">
    <property type="match status" value="1"/>
</dbReference>
<dbReference type="GO" id="GO:0004523">
    <property type="term" value="F:RNA-DNA hybrid ribonuclease activity"/>
    <property type="evidence" value="ECO:0007669"/>
    <property type="project" value="UniProtKB-EC"/>
</dbReference>
<keyword evidence="41" id="KW-1185">Reference proteome</keyword>
<dbReference type="Pfam" id="PF17921">
    <property type="entry name" value="Integrase_H2C2"/>
    <property type="match status" value="1"/>
</dbReference>
<keyword evidence="15" id="KW-0688">Ribosomal frameshifting</keyword>
<keyword evidence="14" id="KW-0064">Aspartyl protease</keyword>
<protein>
    <recommendedName>
        <fullName evidence="5">RNA-directed DNA polymerase</fullName>
        <ecNumber evidence="5">2.7.7.49</ecNumber>
    </recommendedName>
    <alternativeName>
        <fullName evidence="36">Gag3-Pol3</fullName>
    </alternativeName>
</protein>
<dbReference type="GO" id="GO:0003964">
    <property type="term" value="F:RNA-directed DNA polymerase activity"/>
    <property type="evidence" value="ECO:0007669"/>
    <property type="project" value="UniProtKB-KW"/>
</dbReference>
<dbReference type="GO" id="GO:0003887">
    <property type="term" value="F:DNA-directed DNA polymerase activity"/>
    <property type="evidence" value="ECO:0007669"/>
    <property type="project" value="UniProtKB-KW"/>
</dbReference>
<dbReference type="FunFam" id="3.30.70.270:FF:000026">
    <property type="entry name" value="Transposon Ty3-G Gag-Pol polyprotein"/>
    <property type="match status" value="1"/>
</dbReference>
<dbReference type="PANTHER" id="PTHR37984">
    <property type="entry name" value="PROTEIN CBG26694"/>
    <property type="match status" value="1"/>
</dbReference>
<dbReference type="SMR" id="A0A8R2HQS4"/>
<keyword evidence="11" id="KW-0540">Nuclease</keyword>
<dbReference type="InterPro" id="IPR043502">
    <property type="entry name" value="DNA/RNA_pol_sf"/>
</dbReference>
<dbReference type="InterPro" id="IPR000477">
    <property type="entry name" value="RT_dom"/>
</dbReference>
<evidence type="ECO:0000256" key="23">
    <source>
        <dbReference type="ARBA" id="ARBA00022908"/>
    </source>
</evidence>
<comment type="function">
    <text evidence="33">Nucleocapsid protein p11 (NC) forms the nucleocore that coats the retro-elements dimeric RNA. Binds these RNAs through its zinc fingers. Promotes primer tRNA(i)-Met annealing to the multipartite primer-binding site (PBS), dimerization of Ty3 RNA and initiation of reverse transcription.</text>
</comment>
<evidence type="ECO:0000256" key="22">
    <source>
        <dbReference type="ARBA" id="ARBA00022884"/>
    </source>
</evidence>
<dbReference type="GO" id="GO:0005524">
    <property type="term" value="F:ATP binding"/>
    <property type="evidence" value="ECO:0007669"/>
    <property type="project" value="UniProtKB-KW"/>
</dbReference>
<dbReference type="GO" id="GO:0006508">
    <property type="term" value="P:proteolysis"/>
    <property type="evidence" value="ECO:0007669"/>
    <property type="project" value="UniProtKB-KW"/>
</dbReference>
<dbReference type="CDD" id="cd09274">
    <property type="entry name" value="RNase_HI_RT_Ty3"/>
    <property type="match status" value="1"/>
</dbReference>
<accession>A0A8R2HQS4</accession>
<evidence type="ECO:0000256" key="8">
    <source>
        <dbReference type="ARBA" id="ARBA00022670"/>
    </source>
</evidence>
<dbReference type="GO" id="GO:0003677">
    <property type="term" value="F:DNA binding"/>
    <property type="evidence" value="ECO:0007669"/>
    <property type="project" value="UniProtKB-KW"/>
</dbReference>
<keyword evidence="16" id="KW-0255">Endonuclease</keyword>
<dbReference type="Pfam" id="PF00078">
    <property type="entry name" value="RVT_1"/>
    <property type="match status" value="1"/>
</dbReference>
<keyword evidence="12" id="KW-0479">Metal-binding</keyword>
<keyword evidence="9" id="KW-0808">Transferase</keyword>
<keyword evidence="13" id="KW-0547">Nucleotide-binding</keyword>
<evidence type="ECO:0000256" key="29">
    <source>
        <dbReference type="ARBA" id="ARBA00023242"/>
    </source>
</evidence>
<dbReference type="Gene3D" id="3.10.20.370">
    <property type="match status" value="1"/>
</dbReference>
<keyword evidence="25" id="KW-0239">DNA-directed DNA polymerase</keyword>
<keyword evidence="22" id="KW-0694">RNA-binding</keyword>
<feature type="compositionally biased region" description="Basic and acidic residues" evidence="37">
    <location>
        <begin position="969"/>
        <end position="980"/>
    </location>
</feature>
<evidence type="ECO:0000256" key="7">
    <source>
        <dbReference type="ARBA" id="ARBA00022612"/>
    </source>
</evidence>
<keyword evidence="26" id="KW-0917">Virion maturation</keyword>
<evidence type="ECO:0000313" key="41">
    <source>
        <dbReference type="Proteomes" id="UP000005204"/>
    </source>
</evidence>
<dbReference type="Gene3D" id="3.30.420.10">
    <property type="entry name" value="Ribonuclease H-like superfamily/Ribonuclease H"/>
    <property type="match status" value="1"/>
</dbReference>
<evidence type="ECO:0000256" key="4">
    <source>
        <dbReference type="ARBA" id="ARBA00004496"/>
    </source>
</evidence>
<evidence type="ECO:0000259" key="38">
    <source>
        <dbReference type="PROSITE" id="PS50878"/>
    </source>
</evidence>
<dbReference type="GO" id="GO:0005634">
    <property type="term" value="C:nucleus"/>
    <property type="evidence" value="ECO:0007669"/>
    <property type="project" value="UniProtKB-SubCell"/>
</dbReference>
<feature type="region of interest" description="Disordered" evidence="37">
    <location>
        <begin position="279"/>
        <end position="316"/>
    </location>
</feature>
<dbReference type="EC" id="2.7.7.49" evidence="5"/>
<keyword evidence="18" id="KW-0378">Hydrolase</keyword>
<dbReference type="PROSITE" id="PS50878">
    <property type="entry name" value="RT_POL"/>
    <property type="match status" value="1"/>
</dbReference>
<evidence type="ECO:0000256" key="10">
    <source>
        <dbReference type="ARBA" id="ARBA00022695"/>
    </source>
</evidence>
<feature type="region of interest" description="Disordered" evidence="37">
    <location>
        <begin position="949"/>
        <end position="1005"/>
    </location>
</feature>
<evidence type="ECO:0000256" key="9">
    <source>
        <dbReference type="ARBA" id="ARBA00022679"/>
    </source>
</evidence>
<dbReference type="InterPro" id="IPR043128">
    <property type="entry name" value="Rev_trsase/Diguanyl_cyclase"/>
</dbReference>
<dbReference type="GO" id="GO:0004190">
    <property type="term" value="F:aspartic-type endopeptidase activity"/>
    <property type="evidence" value="ECO:0007669"/>
    <property type="project" value="UniProtKB-KW"/>
</dbReference>
<evidence type="ECO:0000256" key="11">
    <source>
        <dbReference type="ARBA" id="ARBA00022722"/>
    </source>
</evidence>
<feature type="compositionally biased region" description="Polar residues" evidence="37">
    <location>
        <begin position="279"/>
        <end position="303"/>
    </location>
</feature>
<proteinExistence type="predicted"/>
<dbReference type="InterPro" id="IPR012337">
    <property type="entry name" value="RNaseH-like_sf"/>
</dbReference>
<dbReference type="PANTHER" id="PTHR37984:SF5">
    <property type="entry name" value="PROTEIN NYNRIN-LIKE"/>
    <property type="match status" value="1"/>
</dbReference>
<dbReference type="InterPro" id="IPR041588">
    <property type="entry name" value="Integrase_H2C2"/>
</dbReference>
<dbReference type="InterPro" id="IPR036397">
    <property type="entry name" value="RNaseH_sf"/>
</dbReference>
<dbReference type="InterPro" id="IPR041373">
    <property type="entry name" value="RT_RNaseH"/>
</dbReference>
<evidence type="ECO:0000256" key="2">
    <source>
        <dbReference type="ARBA" id="ARBA00002180"/>
    </source>
</evidence>
<dbReference type="GO" id="GO:0075523">
    <property type="term" value="P:viral translational frameshifting"/>
    <property type="evidence" value="ECO:0007669"/>
    <property type="project" value="UniProtKB-KW"/>
</dbReference>
<keyword evidence="19" id="KW-0862">Zinc</keyword>
<dbReference type="GO" id="GO:0005737">
    <property type="term" value="C:cytoplasm"/>
    <property type="evidence" value="ECO:0007669"/>
    <property type="project" value="UniProtKB-SubCell"/>
</dbReference>
<comment type="subunit">
    <text evidence="35">The protease is a homodimer, whose active site consists of two apposed aspartic acid residues.</text>
</comment>
<comment type="function">
    <text evidence="34">Capsid protein (CA) is the structural component of the virus-like particle (VLP), forming the shell that encapsulates the genomic RNA-nucleocapsid complex.</text>
</comment>
<dbReference type="FunFam" id="1.10.340.70:FF:000001">
    <property type="entry name" value="Retrovirus-related Pol polyprotein from transposon gypsy-like Protein"/>
    <property type="match status" value="1"/>
</dbReference>
<name>A0A8R2HQS4_BOMMO</name>
<dbReference type="CDD" id="cd01647">
    <property type="entry name" value="RT_LTR"/>
    <property type="match status" value="1"/>
</dbReference>
<evidence type="ECO:0000256" key="24">
    <source>
        <dbReference type="ARBA" id="ARBA00022918"/>
    </source>
</evidence>
<keyword evidence="29" id="KW-0539">Nucleus</keyword>
<evidence type="ECO:0000256" key="13">
    <source>
        <dbReference type="ARBA" id="ARBA00022741"/>
    </source>
</evidence>
<dbReference type="Pfam" id="PF00665">
    <property type="entry name" value="rve"/>
    <property type="match status" value="1"/>
</dbReference>
<dbReference type="GO" id="GO:0003723">
    <property type="term" value="F:RNA binding"/>
    <property type="evidence" value="ECO:0007669"/>
    <property type="project" value="UniProtKB-KW"/>
</dbReference>
<keyword evidence="20" id="KW-0067">ATP-binding</keyword>
<dbReference type="GO" id="GO:0042575">
    <property type="term" value="C:DNA polymerase complex"/>
    <property type="evidence" value="ECO:0007669"/>
    <property type="project" value="UniProtKB-ARBA"/>
</dbReference>
<evidence type="ECO:0000259" key="39">
    <source>
        <dbReference type="PROSITE" id="PS50994"/>
    </source>
</evidence>
<dbReference type="Gene3D" id="3.10.10.10">
    <property type="entry name" value="HIV Type 1 Reverse Transcriptase, subunit A, domain 1"/>
    <property type="match status" value="1"/>
</dbReference>
<dbReference type="InterPro" id="IPR050951">
    <property type="entry name" value="Retrovirus_Pol_polyprotein"/>
</dbReference>
<evidence type="ECO:0000256" key="18">
    <source>
        <dbReference type="ARBA" id="ARBA00022801"/>
    </source>
</evidence>
<evidence type="ECO:0000256" key="30">
    <source>
        <dbReference type="ARBA" id="ARBA00023268"/>
    </source>
</evidence>
<evidence type="ECO:0000256" key="15">
    <source>
        <dbReference type="ARBA" id="ARBA00022758"/>
    </source>
</evidence>
<dbReference type="GO" id="GO:0015074">
    <property type="term" value="P:DNA integration"/>
    <property type="evidence" value="ECO:0007669"/>
    <property type="project" value="UniProtKB-KW"/>
</dbReference>
<reference evidence="40" key="2">
    <citation type="submission" date="2022-06" db="UniProtKB">
        <authorList>
            <consortium name="EnsemblMetazoa"/>
        </authorList>
    </citation>
    <scope>IDENTIFICATION</scope>
    <source>
        <strain evidence="40">p50T (Dazao)</strain>
    </source>
</reference>
<keyword evidence="21" id="KW-0460">Magnesium</keyword>
<comment type="catalytic activity">
    <reaction evidence="1">
        <text>Endonucleolytic cleavage to 5'-phosphomonoester.</text>
        <dbReference type="EC" id="3.1.26.4"/>
    </reaction>
</comment>
<comment type="function">
    <text evidence="32">Integrase (IN) targets the VLP to the nucleus, where a subparticle preintegration complex (PIC) containing at least integrase and the newly synthesized dsDNA copy of the retrotransposon must transit the nuclear membrane. Once in the nucleus, integrase performs the integration of the dsDNA into the host genome.</text>
</comment>
<feature type="region of interest" description="Disordered" evidence="37">
    <location>
        <begin position="198"/>
        <end position="238"/>
    </location>
</feature>
<dbReference type="FunFam" id="3.10.10.10:FF:000007">
    <property type="entry name" value="Retrovirus-related Pol polyprotein from transposon 17.6-like Protein"/>
    <property type="match status" value="1"/>
</dbReference>